<dbReference type="AlphaFoldDB" id="A0AAV4UPY7"/>
<comment type="caution">
    <text evidence="1">The sequence shown here is derived from an EMBL/GenBank/DDBJ whole genome shotgun (WGS) entry which is preliminary data.</text>
</comment>
<protein>
    <submittedName>
        <fullName evidence="1">Uncharacterized protein</fullName>
    </submittedName>
</protein>
<accession>A0AAV4UPY7</accession>
<organism evidence="1 2">
    <name type="scientific">Caerostris extrusa</name>
    <name type="common">Bark spider</name>
    <name type="synonym">Caerostris bankana</name>
    <dbReference type="NCBI Taxonomy" id="172846"/>
    <lineage>
        <taxon>Eukaryota</taxon>
        <taxon>Metazoa</taxon>
        <taxon>Ecdysozoa</taxon>
        <taxon>Arthropoda</taxon>
        <taxon>Chelicerata</taxon>
        <taxon>Arachnida</taxon>
        <taxon>Araneae</taxon>
        <taxon>Araneomorphae</taxon>
        <taxon>Entelegynae</taxon>
        <taxon>Araneoidea</taxon>
        <taxon>Araneidae</taxon>
        <taxon>Caerostris</taxon>
    </lineage>
</organism>
<sequence length="100" mass="11550">MSWQIRKSDLTLLFILRLKQVDSSESRLASPSHWQTQANHHGHWPLSRGQASRLRLCGDPVGFANPTLSKDGEREDDDFSEFSRGKEFLLFFVFFLIGRV</sequence>
<gene>
    <name evidence="1" type="ORF">CEXT_797541</name>
</gene>
<dbReference type="Proteomes" id="UP001054945">
    <property type="component" value="Unassembled WGS sequence"/>
</dbReference>
<keyword evidence="2" id="KW-1185">Reference proteome</keyword>
<evidence type="ECO:0000313" key="2">
    <source>
        <dbReference type="Proteomes" id="UP001054945"/>
    </source>
</evidence>
<proteinExistence type="predicted"/>
<reference evidence="1 2" key="1">
    <citation type="submission" date="2021-06" db="EMBL/GenBank/DDBJ databases">
        <title>Caerostris extrusa draft genome.</title>
        <authorList>
            <person name="Kono N."/>
            <person name="Arakawa K."/>
        </authorList>
    </citation>
    <scope>NUCLEOTIDE SEQUENCE [LARGE SCALE GENOMIC DNA]</scope>
</reference>
<evidence type="ECO:0000313" key="1">
    <source>
        <dbReference type="EMBL" id="GIY59852.1"/>
    </source>
</evidence>
<name>A0AAV4UPY7_CAEEX</name>
<dbReference type="EMBL" id="BPLR01013248">
    <property type="protein sequence ID" value="GIY59852.1"/>
    <property type="molecule type" value="Genomic_DNA"/>
</dbReference>